<dbReference type="GO" id="GO:0005886">
    <property type="term" value="C:plasma membrane"/>
    <property type="evidence" value="ECO:0007669"/>
    <property type="project" value="UniProtKB-SubCell"/>
</dbReference>
<evidence type="ECO:0000256" key="4">
    <source>
        <dbReference type="ARBA" id="ARBA00022475"/>
    </source>
</evidence>
<evidence type="ECO:0000256" key="7">
    <source>
        <dbReference type="ARBA" id="ARBA00023136"/>
    </source>
</evidence>
<dbReference type="Proteomes" id="UP000032680">
    <property type="component" value="Unassembled WGS sequence"/>
</dbReference>
<feature type="domain" description="Major facilitator superfamily (MFS) profile" evidence="9">
    <location>
        <begin position="25"/>
        <end position="527"/>
    </location>
</feature>
<sequence>MGVALTQEEKASDAAWRPRANPWMIAVVVTLAAFMEILDTTIVNVSLPHIAGTVSVSYDDATWALTSYLVANGIVLTISGWFSRVLGRKRYFLICIVMFTVCSLLCGLANNLAELVIFRLAQGFFGGGLQPSQQSIILDTFEPAKRGQAFSVVAIAVIFAPVIGPTLGGWITDTYTWRWIFFINVPVGILAFFAVLSMVEDPPWVRREHERSSKRIDYIGVGLITLGLGCLQVMLDRGEDADWFGSPMIVTFAVLSAIGLIGAVAWLTWTDNPVVNLRVFKDRNFALGCVMIFGFGSILYSSNVIIPQLAQEQLGYTAELAGLILSPGAMMIILLIPFVGRVLLPNVQTRYIIAFGFIVLGVSCLYARANMVSDLSFNELVLIRCAQTLGLAFLFVPNSTMAYATLPKELNGDGSALFVMLRNVSGAVGISLAGALITERTQVHRAYLVDHLSDQSLGYQHLLSQYESSLRALGRAPAAVAGQAEALVNRALNTQAAFLGYMDVFMVIAIMAFMVVPLTFLFRASKAGGGGPPAH</sequence>
<proteinExistence type="inferred from homology"/>
<name>A0A0D6P3V9_9PROT</name>
<dbReference type="Gene3D" id="1.20.1720.10">
    <property type="entry name" value="Multidrug resistance protein D"/>
    <property type="match status" value="1"/>
</dbReference>
<dbReference type="SUPFAM" id="SSF103473">
    <property type="entry name" value="MFS general substrate transporter"/>
    <property type="match status" value="1"/>
</dbReference>
<dbReference type="PANTHER" id="PTHR42718:SF9">
    <property type="entry name" value="MAJOR FACILITATOR SUPERFAMILY MULTIDRUG TRANSPORTER MFSC"/>
    <property type="match status" value="1"/>
</dbReference>
<feature type="transmembrane region" description="Helical" evidence="8">
    <location>
        <begin position="351"/>
        <end position="369"/>
    </location>
</feature>
<keyword evidence="11" id="KW-1185">Reference proteome</keyword>
<protein>
    <submittedName>
        <fullName evidence="10">Multidrug resistance efflux pump EmrB/QacA</fullName>
    </submittedName>
</protein>
<evidence type="ECO:0000313" key="11">
    <source>
        <dbReference type="Proteomes" id="UP000032680"/>
    </source>
</evidence>
<gene>
    <name evidence="10" type="ORF">Asru_0097_04</name>
</gene>
<feature type="transmembrane region" description="Helical" evidence="8">
    <location>
        <begin position="498"/>
        <end position="522"/>
    </location>
</feature>
<evidence type="ECO:0000259" key="9">
    <source>
        <dbReference type="PROSITE" id="PS50850"/>
    </source>
</evidence>
<evidence type="ECO:0000313" key="10">
    <source>
        <dbReference type="EMBL" id="GAN76445.1"/>
    </source>
</evidence>
<feature type="transmembrane region" description="Helical" evidence="8">
    <location>
        <begin position="318"/>
        <end position="339"/>
    </location>
</feature>
<comment type="caution">
    <text evidence="10">The sequence shown here is derived from an EMBL/GenBank/DDBJ whole genome shotgun (WGS) entry which is preliminary data.</text>
</comment>
<dbReference type="AlphaFoldDB" id="A0A0D6P3V9"/>
<dbReference type="CDD" id="cd17503">
    <property type="entry name" value="MFS_LmrB_MDR_like"/>
    <property type="match status" value="1"/>
</dbReference>
<feature type="transmembrane region" description="Helical" evidence="8">
    <location>
        <begin position="416"/>
        <end position="437"/>
    </location>
</feature>
<feature type="transmembrane region" description="Helical" evidence="8">
    <location>
        <begin position="285"/>
        <end position="306"/>
    </location>
</feature>
<feature type="transmembrane region" description="Helical" evidence="8">
    <location>
        <begin position="247"/>
        <end position="269"/>
    </location>
</feature>
<dbReference type="EMBL" id="BANB01000097">
    <property type="protein sequence ID" value="GAN76445.1"/>
    <property type="molecule type" value="Genomic_DNA"/>
</dbReference>
<dbReference type="Pfam" id="PF07690">
    <property type="entry name" value="MFS_1"/>
    <property type="match status" value="1"/>
</dbReference>
<keyword evidence="3" id="KW-0813">Transport</keyword>
<feature type="transmembrane region" description="Helical" evidence="8">
    <location>
        <begin position="218"/>
        <end position="235"/>
    </location>
</feature>
<feature type="transmembrane region" description="Helical" evidence="8">
    <location>
        <begin position="63"/>
        <end position="82"/>
    </location>
</feature>
<dbReference type="RefSeq" id="WP_048860251.1">
    <property type="nucleotide sequence ID" value="NZ_BANB01000097.1"/>
</dbReference>
<evidence type="ECO:0000256" key="3">
    <source>
        <dbReference type="ARBA" id="ARBA00022448"/>
    </source>
</evidence>
<feature type="transmembrane region" description="Helical" evidence="8">
    <location>
        <begin position="91"/>
        <end position="110"/>
    </location>
</feature>
<organism evidence="10 11">
    <name type="scientific">Acidisphaera rubrifaciens HS-AP3</name>
    <dbReference type="NCBI Taxonomy" id="1231350"/>
    <lineage>
        <taxon>Bacteria</taxon>
        <taxon>Pseudomonadati</taxon>
        <taxon>Pseudomonadota</taxon>
        <taxon>Alphaproteobacteria</taxon>
        <taxon>Acetobacterales</taxon>
        <taxon>Acetobacteraceae</taxon>
        <taxon>Acidisphaera</taxon>
    </lineage>
</organism>
<feature type="transmembrane region" description="Helical" evidence="8">
    <location>
        <begin position="23"/>
        <end position="43"/>
    </location>
</feature>
<dbReference type="InterPro" id="IPR004638">
    <property type="entry name" value="EmrB-like"/>
</dbReference>
<dbReference type="OrthoDB" id="9771737at2"/>
<feature type="transmembrane region" description="Helical" evidence="8">
    <location>
        <begin position="381"/>
        <end position="404"/>
    </location>
</feature>
<dbReference type="Gene3D" id="1.20.1250.20">
    <property type="entry name" value="MFS general substrate transporter like domains"/>
    <property type="match status" value="1"/>
</dbReference>
<evidence type="ECO:0000256" key="2">
    <source>
        <dbReference type="ARBA" id="ARBA00008537"/>
    </source>
</evidence>
<comment type="subcellular location">
    <subcellularLocation>
        <location evidence="1">Cell membrane</location>
        <topology evidence="1">Multi-pass membrane protein</topology>
    </subcellularLocation>
</comment>
<dbReference type="PROSITE" id="PS50850">
    <property type="entry name" value="MFS"/>
    <property type="match status" value="1"/>
</dbReference>
<dbReference type="PRINTS" id="PR01036">
    <property type="entry name" value="TCRTETB"/>
</dbReference>
<keyword evidence="5 8" id="KW-0812">Transmembrane</keyword>
<evidence type="ECO:0000256" key="1">
    <source>
        <dbReference type="ARBA" id="ARBA00004651"/>
    </source>
</evidence>
<evidence type="ECO:0000256" key="6">
    <source>
        <dbReference type="ARBA" id="ARBA00022989"/>
    </source>
</evidence>
<dbReference type="InterPro" id="IPR036259">
    <property type="entry name" value="MFS_trans_sf"/>
</dbReference>
<dbReference type="PANTHER" id="PTHR42718">
    <property type="entry name" value="MAJOR FACILITATOR SUPERFAMILY MULTIDRUG TRANSPORTER MFSC"/>
    <property type="match status" value="1"/>
</dbReference>
<keyword evidence="7 8" id="KW-0472">Membrane</keyword>
<evidence type="ECO:0000256" key="5">
    <source>
        <dbReference type="ARBA" id="ARBA00022692"/>
    </source>
</evidence>
<keyword evidence="4" id="KW-1003">Cell membrane</keyword>
<dbReference type="GO" id="GO:0022857">
    <property type="term" value="F:transmembrane transporter activity"/>
    <property type="evidence" value="ECO:0007669"/>
    <property type="project" value="InterPro"/>
</dbReference>
<dbReference type="InterPro" id="IPR011701">
    <property type="entry name" value="MFS"/>
</dbReference>
<accession>A0A0D6P3V9</accession>
<keyword evidence="6 8" id="KW-1133">Transmembrane helix</keyword>
<reference evidence="10 11" key="1">
    <citation type="submission" date="2012-11" db="EMBL/GenBank/DDBJ databases">
        <title>Whole genome sequence of Acidisphaera rubrifaciens HS-AP3.</title>
        <authorList>
            <person name="Azuma Y."/>
            <person name="Higashiura N."/>
            <person name="Hirakawa H."/>
            <person name="Matsushita K."/>
        </authorList>
    </citation>
    <scope>NUCLEOTIDE SEQUENCE [LARGE SCALE GENOMIC DNA]</scope>
    <source>
        <strain evidence="10 11">HS-AP3</strain>
    </source>
</reference>
<comment type="similarity">
    <text evidence="2">Belongs to the major facilitator superfamily. EmrB family.</text>
</comment>
<feature type="transmembrane region" description="Helical" evidence="8">
    <location>
        <begin position="179"/>
        <end position="198"/>
    </location>
</feature>
<evidence type="ECO:0000256" key="8">
    <source>
        <dbReference type="SAM" id="Phobius"/>
    </source>
</evidence>
<feature type="transmembrane region" description="Helical" evidence="8">
    <location>
        <begin position="149"/>
        <end position="172"/>
    </location>
</feature>
<dbReference type="InterPro" id="IPR020846">
    <property type="entry name" value="MFS_dom"/>
</dbReference>
<dbReference type="NCBIfam" id="TIGR00711">
    <property type="entry name" value="efflux_EmrB"/>
    <property type="match status" value="1"/>
</dbReference>